<evidence type="ECO:0000256" key="3">
    <source>
        <dbReference type="ARBA" id="ARBA00023163"/>
    </source>
</evidence>
<dbReference type="SMART" id="SM00895">
    <property type="entry name" value="FCD"/>
    <property type="match status" value="1"/>
</dbReference>
<evidence type="ECO:0000256" key="1">
    <source>
        <dbReference type="ARBA" id="ARBA00023015"/>
    </source>
</evidence>
<dbReference type="PROSITE" id="PS50949">
    <property type="entry name" value="HTH_GNTR"/>
    <property type="match status" value="1"/>
</dbReference>
<protein>
    <submittedName>
        <fullName evidence="5">DNA-binding GntR family transcriptional regulator</fullName>
    </submittedName>
</protein>
<dbReference type="GO" id="GO:0003677">
    <property type="term" value="F:DNA binding"/>
    <property type="evidence" value="ECO:0007669"/>
    <property type="project" value="UniProtKB-KW"/>
</dbReference>
<dbReference type="InterPro" id="IPR008920">
    <property type="entry name" value="TF_FadR/GntR_C"/>
</dbReference>
<dbReference type="InterPro" id="IPR036388">
    <property type="entry name" value="WH-like_DNA-bd_sf"/>
</dbReference>
<organism evidence="5 6">
    <name type="scientific">Rhizobium aquaticum</name>
    <dbReference type="NCBI Taxonomy" id="1549636"/>
    <lineage>
        <taxon>Bacteria</taxon>
        <taxon>Pseudomonadati</taxon>
        <taxon>Pseudomonadota</taxon>
        <taxon>Alphaproteobacteria</taxon>
        <taxon>Hyphomicrobiales</taxon>
        <taxon>Rhizobiaceae</taxon>
        <taxon>Rhizobium/Agrobacterium group</taxon>
        <taxon>Rhizobium</taxon>
    </lineage>
</organism>
<evidence type="ECO:0000313" key="6">
    <source>
        <dbReference type="Proteomes" id="UP001549047"/>
    </source>
</evidence>
<evidence type="ECO:0000313" key="5">
    <source>
        <dbReference type="EMBL" id="MET3614052.1"/>
    </source>
</evidence>
<dbReference type="PANTHER" id="PTHR43537">
    <property type="entry name" value="TRANSCRIPTIONAL REGULATOR, GNTR FAMILY"/>
    <property type="match status" value="1"/>
</dbReference>
<proteinExistence type="predicted"/>
<dbReference type="Pfam" id="PF07729">
    <property type="entry name" value="FCD"/>
    <property type="match status" value="1"/>
</dbReference>
<evidence type="ECO:0000256" key="2">
    <source>
        <dbReference type="ARBA" id="ARBA00023125"/>
    </source>
</evidence>
<dbReference type="Gene3D" id="1.10.10.10">
    <property type="entry name" value="Winged helix-like DNA-binding domain superfamily/Winged helix DNA-binding domain"/>
    <property type="match status" value="1"/>
</dbReference>
<dbReference type="CDD" id="cd07377">
    <property type="entry name" value="WHTH_GntR"/>
    <property type="match status" value="1"/>
</dbReference>
<accession>A0ABV2IZY2</accession>
<keyword evidence="6" id="KW-1185">Reference proteome</keyword>
<dbReference type="Gene3D" id="1.20.120.530">
    <property type="entry name" value="GntR ligand-binding domain-like"/>
    <property type="match status" value="1"/>
</dbReference>
<dbReference type="InterPro" id="IPR000524">
    <property type="entry name" value="Tscrpt_reg_HTH_GntR"/>
</dbReference>
<evidence type="ECO:0000259" key="4">
    <source>
        <dbReference type="PROSITE" id="PS50949"/>
    </source>
</evidence>
<dbReference type="Pfam" id="PF00392">
    <property type="entry name" value="GntR"/>
    <property type="match status" value="1"/>
</dbReference>
<keyword evidence="2 5" id="KW-0238">DNA-binding</keyword>
<dbReference type="InterPro" id="IPR036390">
    <property type="entry name" value="WH_DNA-bd_sf"/>
</dbReference>
<feature type="domain" description="HTH gntR-type" evidence="4">
    <location>
        <begin position="13"/>
        <end position="80"/>
    </location>
</feature>
<keyword evidence="3" id="KW-0804">Transcription</keyword>
<dbReference type="SMART" id="SM00345">
    <property type="entry name" value="HTH_GNTR"/>
    <property type="match status" value="1"/>
</dbReference>
<dbReference type="SUPFAM" id="SSF46785">
    <property type="entry name" value="Winged helix' DNA-binding domain"/>
    <property type="match status" value="1"/>
</dbReference>
<gene>
    <name evidence="5" type="ORF">ABID16_002389</name>
</gene>
<dbReference type="SUPFAM" id="SSF48008">
    <property type="entry name" value="GntR ligand-binding domain-like"/>
    <property type="match status" value="1"/>
</dbReference>
<comment type="caution">
    <text evidence="5">The sequence shown here is derived from an EMBL/GenBank/DDBJ whole genome shotgun (WGS) entry which is preliminary data.</text>
</comment>
<keyword evidence="1" id="KW-0805">Transcription regulation</keyword>
<dbReference type="Proteomes" id="UP001549047">
    <property type="component" value="Unassembled WGS sequence"/>
</dbReference>
<reference evidence="5 6" key="1">
    <citation type="submission" date="2024-06" db="EMBL/GenBank/DDBJ databases">
        <title>Genomic Encyclopedia of Type Strains, Phase IV (KMG-IV): sequencing the most valuable type-strain genomes for metagenomic binning, comparative biology and taxonomic classification.</title>
        <authorList>
            <person name="Goeker M."/>
        </authorList>
    </citation>
    <scope>NUCLEOTIDE SEQUENCE [LARGE SCALE GENOMIC DNA]</scope>
    <source>
        <strain evidence="5 6">DSM 29780</strain>
    </source>
</reference>
<dbReference type="InterPro" id="IPR011711">
    <property type="entry name" value="GntR_C"/>
</dbReference>
<dbReference type="PANTHER" id="PTHR43537:SF41">
    <property type="entry name" value="TRANSCRIPTIONAL REGULATORY PROTEIN"/>
    <property type="match status" value="1"/>
</dbReference>
<dbReference type="RefSeq" id="WP_354556570.1">
    <property type="nucleotide sequence ID" value="NZ_JBEPMB010000003.1"/>
</dbReference>
<sequence>MIANLSSPSQAASTAEEEAYLYLHKALRLGRYKAGERLIPEDIAAEIGMSRMPVREAFRRLAADGLVTLRPNRGCVVAGLTLDELNEAFEIRSVLEGLAVRLAMPKLAEEHFEEMDRLLLRLERAGEAGSSDWVLRHQEFHAYIYGLSGRPKLIRQIAALHVAIEPYMRIWFDYVEKPLSARDEHQKLLDALKSGDTAEAEREMEDHVLGTASLLAEFASPGRRDYGIHGQ</sequence>
<name>A0ABV2IZY2_9HYPH</name>
<dbReference type="EMBL" id="JBEPMB010000003">
    <property type="protein sequence ID" value="MET3614052.1"/>
    <property type="molecule type" value="Genomic_DNA"/>
</dbReference>